<dbReference type="OrthoDB" id="9788398at2"/>
<keyword evidence="2" id="KW-1185">Reference proteome</keyword>
<evidence type="ECO:0000313" key="1">
    <source>
        <dbReference type="EMBL" id="TNJ67119.1"/>
    </source>
</evidence>
<proteinExistence type="predicted"/>
<organism evidence="1 2">
    <name type="scientific">Paenibacillus hemerocallicola</name>
    <dbReference type="NCBI Taxonomy" id="1172614"/>
    <lineage>
        <taxon>Bacteria</taxon>
        <taxon>Bacillati</taxon>
        <taxon>Bacillota</taxon>
        <taxon>Bacilli</taxon>
        <taxon>Bacillales</taxon>
        <taxon>Paenibacillaceae</taxon>
        <taxon>Paenibacillus</taxon>
    </lineage>
</organism>
<evidence type="ECO:0000313" key="2">
    <source>
        <dbReference type="Proteomes" id="UP000307943"/>
    </source>
</evidence>
<dbReference type="Proteomes" id="UP000307943">
    <property type="component" value="Unassembled WGS sequence"/>
</dbReference>
<reference evidence="1 2" key="1">
    <citation type="submission" date="2019-05" db="EMBL/GenBank/DDBJ databases">
        <title>We sequenced the genome of Paenibacillus hemerocallicola KCTC 33185 for further insight into its adaptation and study the phylogeny of Paenibacillus.</title>
        <authorList>
            <person name="Narsing Rao M.P."/>
        </authorList>
    </citation>
    <scope>NUCLEOTIDE SEQUENCE [LARGE SCALE GENOMIC DNA]</scope>
    <source>
        <strain evidence="1 2">KCTC 33185</strain>
    </source>
</reference>
<dbReference type="AlphaFoldDB" id="A0A5C4TFD5"/>
<name>A0A5C4TFD5_9BACL</name>
<gene>
    <name evidence="1" type="ORF">FE784_06110</name>
</gene>
<dbReference type="RefSeq" id="WP_139601254.1">
    <property type="nucleotide sequence ID" value="NZ_VDCQ01000006.1"/>
</dbReference>
<comment type="caution">
    <text evidence="1">The sequence shown here is derived from an EMBL/GenBank/DDBJ whole genome shotgun (WGS) entry which is preliminary data.</text>
</comment>
<accession>A0A5C4TFD5</accession>
<protein>
    <submittedName>
        <fullName evidence="1">Uncharacterized protein</fullName>
    </submittedName>
</protein>
<dbReference type="EMBL" id="VDCQ01000006">
    <property type="protein sequence ID" value="TNJ67119.1"/>
    <property type="molecule type" value="Genomic_DNA"/>
</dbReference>
<sequence>MKGMQVNLGRASFASDNEVRLPRMVPVVQKFASGGLDPERIERMIGDEFAKTSIRGKIRPGMRIAVGVGSRGIENISRIVRATVMELKELGAEPFIIPAMGSHGGATAEGQARLLGGYGITEHEIGAPIRSSMDTVRLGSVLDGVEVHFDRIACEQADGIVAVARIKPHTDFKAPIESGILKMLGIGFGKHKGASYLHRFGMDRFGALLPEVGKLVMERTPFLFGVGIVEDAYHRTAHIEAVPGESLPWREEELLTEAKRLMPRFWLDDIDVLVVDEIGKNISGSGMDPNVIGRSGSSRSFGDGPAIGKIVVRGLTPETKGSAVGIGIADFTTRQVVERIDFAAMYTNVITAMDISGGKLPIIMHNDREAISAAMYMAGRREPGQARVVRIRNTLSLQDILISENMMPEAEAHPMLETNGSLLEWRFDESGNVKDGFGKDE</sequence>
<dbReference type="Gene3D" id="3.40.50.11440">
    <property type="match status" value="1"/>
</dbReference>